<dbReference type="Gene3D" id="3.30.530.20">
    <property type="match status" value="1"/>
</dbReference>
<dbReference type="EMBL" id="CP039347">
    <property type="protein sequence ID" value="QCD85854.1"/>
    <property type="molecule type" value="Genomic_DNA"/>
</dbReference>
<dbReference type="Gramene" id="Vigun11g030700.1.v1.2">
    <property type="protein sequence ID" value="Vigun11g030700.1.v1.2"/>
    <property type="gene ID" value="Vigun11g030700.v1.2"/>
</dbReference>
<dbReference type="Pfam" id="PF00407">
    <property type="entry name" value="Bet_v_1"/>
    <property type="match status" value="1"/>
</dbReference>
<dbReference type="AlphaFoldDB" id="A0A4D6LBX0"/>
<reference evidence="3 4" key="1">
    <citation type="submission" date="2019-04" db="EMBL/GenBank/DDBJ databases">
        <title>An improved genome assembly and genetic linkage map for asparagus bean, Vigna unguiculata ssp. sesquipedialis.</title>
        <authorList>
            <person name="Xia Q."/>
            <person name="Zhang R."/>
            <person name="Dong Y."/>
        </authorList>
    </citation>
    <scope>NUCLEOTIDE SEQUENCE [LARGE SCALE GENOMIC DNA]</scope>
    <source>
        <tissue evidence="3">Leaf</tissue>
    </source>
</reference>
<dbReference type="PANTHER" id="PTHR31338">
    <property type="entry name" value="POLYKETIDE CYCLASE/DEHYDRASE AND LIPID TRANSPORT SUPERFAMILY PROTEIN"/>
    <property type="match status" value="1"/>
</dbReference>
<dbReference type="InterPro" id="IPR000916">
    <property type="entry name" value="Bet_v_I/MLP"/>
</dbReference>
<accession>A0A4D6LBX0</accession>
<dbReference type="OrthoDB" id="1847301at2759"/>
<evidence type="ECO:0000313" key="3">
    <source>
        <dbReference type="EMBL" id="QCD85854.1"/>
    </source>
</evidence>
<dbReference type="SMART" id="SM01037">
    <property type="entry name" value="Bet_v_1"/>
    <property type="match status" value="1"/>
</dbReference>
<evidence type="ECO:0000313" key="4">
    <source>
        <dbReference type="Proteomes" id="UP000501690"/>
    </source>
</evidence>
<evidence type="ECO:0000259" key="2">
    <source>
        <dbReference type="SMART" id="SM01037"/>
    </source>
</evidence>
<dbReference type="Proteomes" id="UP000501690">
    <property type="component" value="Linkage Group LG3"/>
</dbReference>
<dbReference type="InterPro" id="IPR023393">
    <property type="entry name" value="START-like_dom_sf"/>
</dbReference>
<sequence>MSLAGKLSTELPVHATAEKWFHTFTNQLHHIQHVTHKVHGAKLHQGDDWHANDSVKHWTYTLDGKVETCHETIESVDEQKKRIAFKIFGDAIDHKYKVFNLTFEAIEKDDGSAAIKWSVEYEKVSEDVHPPYGYLEYYDHVTKDVDAHLVEAEKNARK</sequence>
<name>A0A4D6LBX0_VIGUN</name>
<keyword evidence="4" id="KW-1185">Reference proteome</keyword>
<dbReference type="InterPro" id="IPR052006">
    <property type="entry name" value="MLP-like"/>
</dbReference>
<protein>
    <recommendedName>
        <fullName evidence="2">Bet v I/Major latex protein domain-containing protein</fullName>
    </recommendedName>
</protein>
<comment type="similarity">
    <text evidence="1">Belongs to the MLP family.</text>
</comment>
<gene>
    <name evidence="3" type="ORF">DEO72_LG3g375</name>
</gene>
<evidence type="ECO:0000256" key="1">
    <source>
        <dbReference type="ARBA" id="ARBA00038242"/>
    </source>
</evidence>
<dbReference type="GO" id="GO:0006952">
    <property type="term" value="P:defense response"/>
    <property type="evidence" value="ECO:0007669"/>
    <property type="project" value="InterPro"/>
</dbReference>
<proteinExistence type="inferred from homology"/>
<organism evidence="3 4">
    <name type="scientific">Vigna unguiculata</name>
    <name type="common">Cowpea</name>
    <dbReference type="NCBI Taxonomy" id="3917"/>
    <lineage>
        <taxon>Eukaryota</taxon>
        <taxon>Viridiplantae</taxon>
        <taxon>Streptophyta</taxon>
        <taxon>Embryophyta</taxon>
        <taxon>Tracheophyta</taxon>
        <taxon>Spermatophyta</taxon>
        <taxon>Magnoliopsida</taxon>
        <taxon>eudicotyledons</taxon>
        <taxon>Gunneridae</taxon>
        <taxon>Pentapetalae</taxon>
        <taxon>rosids</taxon>
        <taxon>fabids</taxon>
        <taxon>Fabales</taxon>
        <taxon>Fabaceae</taxon>
        <taxon>Papilionoideae</taxon>
        <taxon>50 kb inversion clade</taxon>
        <taxon>NPAAA clade</taxon>
        <taxon>indigoferoid/millettioid clade</taxon>
        <taxon>Phaseoleae</taxon>
        <taxon>Vigna</taxon>
    </lineage>
</organism>
<dbReference type="SUPFAM" id="SSF55961">
    <property type="entry name" value="Bet v1-like"/>
    <property type="match status" value="1"/>
</dbReference>
<feature type="domain" description="Bet v I/Major latex protein" evidence="2">
    <location>
        <begin position="2"/>
        <end position="152"/>
    </location>
</feature>
<dbReference type="PANTHER" id="PTHR31338:SF16">
    <property type="entry name" value="POLYKETIDE CYCLASE_DEHYDRASE AND LIPID TRANSPORT SUPERFAMILY PROTEIN"/>
    <property type="match status" value="1"/>
</dbReference>